<comment type="catalytic activity">
    <reaction evidence="7">
        <text>L-threonyl-[protein] + ATP = O-phospho-L-threonyl-[protein] + ADP + H(+)</text>
        <dbReference type="Rhea" id="RHEA:46608"/>
        <dbReference type="Rhea" id="RHEA-COMP:11060"/>
        <dbReference type="Rhea" id="RHEA-COMP:11605"/>
        <dbReference type="ChEBI" id="CHEBI:15378"/>
        <dbReference type="ChEBI" id="CHEBI:30013"/>
        <dbReference type="ChEBI" id="CHEBI:30616"/>
        <dbReference type="ChEBI" id="CHEBI:61977"/>
        <dbReference type="ChEBI" id="CHEBI:456216"/>
        <dbReference type="EC" id="2.7.11.1"/>
    </reaction>
</comment>
<feature type="compositionally biased region" description="Polar residues" evidence="10">
    <location>
        <begin position="31"/>
        <end position="45"/>
    </location>
</feature>
<dbReference type="InterPro" id="IPR011009">
    <property type="entry name" value="Kinase-like_dom_sf"/>
</dbReference>
<dbReference type="Pfam" id="PF00069">
    <property type="entry name" value="Pkinase"/>
    <property type="match status" value="1"/>
</dbReference>
<evidence type="ECO:0000256" key="4">
    <source>
        <dbReference type="ARBA" id="ARBA00022741"/>
    </source>
</evidence>
<dbReference type="Proteomes" id="UP001152649">
    <property type="component" value="Unassembled WGS sequence"/>
</dbReference>
<dbReference type="InterPro" id="IPR017441">
    <property type="entry name" value="Protein_kinase_ATP_BS"/>
</dbReference>
<dbReference type="InterPro" id="IPR000008">
    <property type="entry name" value="C2_dom"/>
</dbReference>
<evidence type="ECO:0000256" key="2">
    <source>
        <dbReference type="ARBA" id="ARBA00022527"/>
    </source>
</evidence>
<keyword evidence="14" id="KW-1185">Reference proteome</keyword>
<feature type="domain" description="Protein kinase" evidence="12">
    <location>
        <begin position="490"/>
        <end position="578"/>
    </location>
</feature>
<gene>
    <name evidence="13" type="ORF">PSALAMII_LOCUS3241</name>
</gene>
<evidence type="ECO:0000256" key="8">
    <source>
        <dbReference type="ARBA" id="ARBA00048679"/>
    </source>
</evidence>
<proteinExistence type="predicted"/>
<evidence type="ECO:0000313" key="13">
    <source>
        <dbReference type="EMBL" id="CAG8352771.1"/>
    </source>
</evidence>
<dbReference type="Gene3D" id="3.30.200.20">
    <property type="entry name" value="Phosphorylase Kinase, domain 1"/>
    <property type="match status" value="1"/>
</dbReference>
<dbReference type="SMART" id="SM00239">
    <property type="entry name" value="C2"/>
    <property type="match status" value="1"/>
</dbReference>
<evidence type="ECO:0000256" key="3">
    <source>
        <dbReference type="ARBA" id="ARBA00022679"/>
    </source>
</evidence>
<dbReference type="OrthoDB" id="63267at2759"/>
<evidence type="ECO:0000256" key="1">
    <source>
        <dbReference type="ARBA" id="ARBA00012513"/>
    </source>
</evidence>
<dbReference type="PANTHER" id="PTHR24356:SF407">
    <property type="entry name" value="RAC SERINE_THREONINE-PROTEIN KINASE"/>
    <property type="match status" value="1"/>
</dbReference>
<feature type="compositionally biased region" description="Acidic residues" evidence="10">
    <location>
        <begin position="109"/>
        <end position="121"/>
    </location>
</feature>
<feature type="compositionally biased region" description="Basic and acidic residues" evidence="10">
    <location>
        <begin position="353"/>
        <end position="365"/>
    </location>
</feature>
<dbReference type="Gene3D" id="2.60.40.150">
    <property type="entry name" value="C2 domain"/>
    <property type="match status" value="1"/>
</dbReference>
<comment type="catalytic activity">
    <reaction evidence="8">
        <text>L-seryl-[protein] + ATP = O-phospho-L-seryl-[protein] + ADP + H(+)</text>
        <dbReference type="Rhea" id="RHEA:17989"/>
        <dbReference type="Rhea" id="RHEA-COMP:9863"/>
        <dbReference type="Rhea" id="RHEA-COMP:11604"/>
        <dbReference type="ChEBI" id="CHEBI:15378"/>
        <dbReference type="ChEBI" id="CHEBI:29999"/>
        <dbReference type="ChEBI" id="CHEBI:30616"/>
        <dbReference type="ChEBI" id="CHEBI:83421"/>
        <dbReference type="ChEBI" id="CHEBI:456216"/>
        <dbReference type="EC" id="2.7.11.1"/>
    </reaction>
</comment>
<evidence type="ECO:0000259" key="12">
    <source>
        <dbReference type="PROSITE" id="PS50011"/>
    </source>
</evidence>
<dbReference type="GO" id="GO:0035556">
    <property type="term" value="P:intracellular signal transduction"/>
    <property type="evidence" value="ECO:0007669"/>
    <property type="project" value="TreeGrafter"/>
</dbReference>
<sequence length="578" mass="63243">MKHWTVAVTLCKKIPLANLAPSSSEDDTQDHIGSNGSTPTPTGIATPSPDPADKRLPSIMHNYFQVGSFSGDKASLPRLWSCLSKPSEESPNAHTHHSTGSSESFVMMEQEDGSEKMDEEQSSLPTPPHSLLQHDSDDMELGTSPGVSSIFTTLKKYLVPPTITPPDESPSRRQTSNPVSSISDDAVLATHFSNPSLPPSSDDVSLTDAPLLDHEKPHVSVSSENLAKLTGTAPDGLRLKNTPPLTPRAMSNDAASQKSVTSAPQQISQETPPEPQPESKTDDMETSTDEITMKLDEAFPSQSASSPANGAPTGPINGKLFVKITDGRGLRPSFDPYVVCVFEWNEYISKGARDGEEETKRRQQESDAEEAAGRPMAIPLKSRSSSQNTIAEGDHKGRTPVTDPHWDHEATFDVMGDQSELDVTVYDRNNQEAFLGHVRLCINLKEDHSRLEGWFPLVARGAGDNQVSGEIHLEMNFEKTDRKQVGPNDFLILKLIGKGTFGQVYQVKKKDTQRIYAMKVLSKKVIIQKKEVIHTLGERNILVRTAMTASPFIVGLKFSFQTPTDLYLVTDYMSGGEL</sequence>
<evidence type="ECO:0000256" key="9">
    <source>
        <dbReference type="PROSITE-ProRule" id="PRU10141"/>
    </source>
</evidence>
<keyword evidence="3" id="KW-0808">Transferase</keyword>
<dbReference type="EMBL" id="CAJVPG010000111">
    <property type="protein sequence ID" value="CAG8352771.1"/>
    <property type="molecule type" value="Genomic_DNA"/>
</dbReference>
<dbReference type="InterPro" id="IPR000719">
    <property type="entry name" value="Prot_kinase_dom"/>
</dbReference>
<dbReference type="SUPFAM" id="SSF49562">
    <property type="entry name" value="C2 domain (Calcium/lipid-binding domain, CaLB)"/>
    <property type="match status" value="1"/>
</dbReference>
<name>A0A9W4ISB5_9EURO</name>
<feature type="compositionally biased region" description="Polar residues" evidence="10">
    <location>
        <begin position="253"/>
        <end position="263"/>
    </location>
</feature>
<keyword evidence="4 9" id="KW-0547">Nucleotide-binding</keyword>
<dbReference type="GO" id="GO:0005524">
    <property type="term" value="F:ATP binding"/>
    <property type="evidence" value="ECO:0007669"/>
    <property type="project" value="UniProtKB-UniRule"/>
</dbReference>
<evidence type="ECO:0000259" key="11">
    <source>
        <dbReference type="PROSITE" id="PS50004"/>
    </source>
</evidence>
<keyword evidence="2" id="KW-0723">Serine/threonine-protein kinase</keyword>
<feature type="region of interest" description="Disordered" evidence="10">
    <location>
        <begin position="353"/>
        <end position="404"/>
    </location>
</feature>
<dbReference type="AlphaFoldDB" id="A0A9W4ISB5"/>
<feature type="compositionally biased region" description="Polar residues" evidence="10">
    <location>
        <begin position="89"/>
        <end position="104"/>
    </location>
</feature>
<evidence type="ECO:0000256" key="5">
    <source>
        <dbReference type="ARBA" id="ARBA00022777"/>
    </source>
</evidence>
<keyword evidence="6 9" id="KW-0067">ATP-binding</keyword>
<dbReference type="FunFam" id="3.30.200.20:FF:000116">
    <property type="entry name" value="Non-specific serine/threonine protein kinase"/>
    <property type="match status" value="1"/>
</dbReference>
<comment type="caution">
    <text evidence="13">The sequence shown here is derived from an EMBL/GenBank/DDBJ whole genome shotgun (WGS) entry which is preliminary data.</text>
</comment>
<feature type="region of interest" description="Disordered" evidence="10">
    <location>
        <begin position="161"/>
        <end position="180"/>
    </location>
</feature>
<dbReference type="PROSITE" id="PS00107">
    <property type="entry name" value="PROTEIN_KINASE_ATP"/>
    <property type="match status" value="1"/>
</dbReference>
<dbReference type="InterPro" id="IPR035892">
    <property type="entry name" value="C2_domain_sf"/>
</dbReference>
<evidence type="ECO:0000256" key="10">
    <source>
        <dbReference type="SAM" id="MobiDB-lite"/>
    </source>
</evidence>
<dbReference type="Pfam" id="PF00168">
    <property type="entry name" value="C2"/>
    <property type="match status" value="1"/>
</dbReference>
<evidence type="ECO:0000313" key="14">
    <source>
        <dbReference type="Proteomes" id="UP001152649"/>
    </source>
</evidence>
<dbReference type="PROSITE" id="PS50004">
    <property type="entry name" value="C2"/>
    <property type="match status" value="1"/>
</dbReference>
<feature type="region of interest" description="Disordered" evidence="10">
    <location>
        <begin position="19"/>
        <end position="56"/>
    </location>
</feature>
<dbReference type="SUPFAM" id="SSF56112">
    <property type="entry name" value="Protein kinase-like (PK-like)"/>
    <property type="match status" value="1"/>
</dbReference>
<feature type="region of interest" description="Disordered" evidence="10">
    <location>
        <begin position="86"/>
        <end position="146"/>
    </location>
</feature>
<evidence type="ECO:0000256" key="7">
    <source>
        <dbReference type="ARBA" id="ARBA00047899"/>
    </source>
</evidence>
<dbReference type="PROSITE" id="PS50011">
    <property type="entry name" value="PROTEIN_KINASE_DOM"/>
    <property type="match status" value="1"/>
</dbReference>
<dbReference type="GO" id="GO:0004674">
    <property type="term" value="F:protein serine/threonine kinase activity"/>
    <property type="evidence" value="ECO:0007669"/>
    <property type="project" value="UniProtKB-KW"/>
</dbReference>
<organism evidence="13 14">
    <name type="scientific">Penicillium salamii</name>
    <dbReference type="NCBI Taxonomy" id="1612424"/>
    <lineage>
        <taxon>Eukaryota</taxon>
        <taxon>Fungi</taxon>
        <taxon>Dikarya</taxon>
        <taxon>Ascomycota</taxon>
        <taxon>Pezizomycotina</taxon>
        <taxon>Eurotiomycetes</taxon>
        <taxon>Eurotiomycetidae</taxon>
        <taxon>Eurotiales</taxon>
        <taxon>Aspergillaceae</taxon>
        <taxon>Penicillium</taxon>
    </lineage>
</organism>
<accession>A0A9W4ISB5</accession>
<reference evidence="13" key="1">
    <citation type="submission" date="2021-07" db="EMBL/GenBank/DDBJ databases">
        <authorList>
            <person name="Branca A.L. A."/>
        </authorList>
    </citation>
    <scope>NUCLEOTIDE SEQUENCE</scope>
</reference>
<feature type="binding site" evidence="9">
    <location>
        <position position="519"/>
    </location>
    <ligand>
        <name>ATP</name>
        <dbReference type="ChEBI" id="CHEBI:30616"/>
    </ligand>
</feature>
<dbReference type="PANTHER" id="PTHR24356">
    <property type="entry name" value="SERINE/THREONINE-PROTEIN KINASE"/>
    <property type="match status" value="1"/>
</dbReference>
<protein>
    <recommendedName>
        <fullName evidence="1">non-specific serine/threonine protein kinase</fullName>
        <ecNumber evidence="1">2.7.11.1</ecNumber>
    </recommendedName>
</protein>
<feature type="domain" description="C2" evidence="11">
    <location>
        <begin position="301"/>
        <end position="455"/>
    </location>
</feature>
<dbReference type="InterPro" id="IPR050236">
    <property type="entry name" value="Ser_Thr_kinase_AGC"/>
</dbReference>
<feature type="region of interest" description="Disordered" evidence="10">
    <location>
        <begin position="216"/>
        <end position="287"/>
    </location>
</feature>
<keyword evidence="5" id="KW-0418">Kinase</keyword>
<evidence type="ECO:0000256" key="6">
    <source>
        <dbReference type="ARBA" id="ARBA00022840"/>
    </source>
</evidence>
<dbReference type="EC" id="2.7.11.1" evidence="1"/>